<reference evidence="1" key="2">
    <citation type="journal article" date="2015" name="Data Brief">
        <title>Shoot transcriptome of the giant reed, Arundo donax.</title>
        <authorList>
            <person name="Barrero R.A."/>
            <person name="Guerrero F.D."/>
            <person name="Moolhuijzen P."/>
            <person name="Goolsby J.A."/>
            <person name="Tidwell J."/>
            <person name="Bellgard S.E."/>
            <person name="Bellgard M.I."/>
        </authorList>
    </citation>
    <scope>NUCLEOTIDE SEQUENCE</scope>
    <source>
        <tissue evidence="1">Shoot tissue taken approximately 20 cm above the soil surface</tissue>
    </source>
</reference>
<accession>A0A0A9HNF2</accession>
<reference evidence="1" key="1">
    <citation type="submission" date="2014-09" db="EMBL/GenBank/DDBJ databases">
        <authorList>
            <person name="Magalhaes I.L.F."/>
            <person name="Oliveira U."/>
            <person name="Santos F.R."/>
            <person name="Vidigal T.H.D.A."/>
            <person name="Brescovit A.D."/>
            <person name="Santos A.J."/>
        </authorList>
    </citation>
    <scope>NUCLEOTIDE SEQUENCE</scope>
    <source>
        <tissue evidence="1">Shoot tissue taken approximately 20 cm above the soil surface</tissue>
    </source>
</reference>
<sequence>MMNKLCSRPTSSAVTCKFGGLVTEKHPDFLNSFTITLYRFYDPWHS</sequence>
<name>A0A0A9HNF2_ARUDO</name>
<proteinExistence type="predicted"/>
<organism evidence="1">
    <name type="scientific">Arundo donax</name>
    <name type="common">Giant reed</name>
    <name type="synonym">Donax arundinaceus</name>
    <dbReference type="NCBI Taxonomy" id="35708"/>
    <lineage>
        <taxon>Eukaryota</taxon>
        <taxon>Viridiplantae</taxon>
        <taxon>Streptophyta</taxon>
        <taxon>Embryophyta</taxon>
        <taxon>Tracheophyta</taxon>
        <taxon>Spermatophyta</taxon>
        <taxon>Magnoliopsida</taxon>
        <taxon>Liliopsida</taxon>
        <taxon>Poales</taxon>
        <taxon>Poaceae</taxon>
        <taxon>PACMAD clade</taxon>
        <taxon>Arundinoideae</taxon>
        <taxon>Arundineae</taxon>
        <taxon>Arundo</taxon>
    </lineage>
</organism>
<dbReference type="EMBL" id="GBRH01159266">
    <property type="protein sequence ID" value="JAE38630.1"/>
    <property type="molecule type" value="Transcribed_RNA"/>
</dbReference>
<dbReference type="AlphaFoldDB" id="A0A0A9HNF2"/>
<evidence type="ECO:0000313" key="1">
    <source>
        <dbReference type="EMBL" id="JAE38630.1"/>
    </source>
</evidence>
<protein>
    <submittedName>
        <fullName evidence="1">Uncharacterized protein</fullName>
    </submittedName>
</protein>